<reference evidence="7" key="1">
    <citation type="submission" date="2019-12" db="EMBL/GenBank/DDBJ databases">
        <title>High-Quality draft genome sequences of three cyanobacteria isolated from the limestone walls of the Old Cathedral of Coimbra.</title>
        <authorList>
            <person name="Tiago I."/>
            <person name="Soares F."/>
            <person name="Portugal A."/>
        </authorList>
    </citation>
    <scope>NUCLEOTIDE SEQUENCE [LARGE SCALE GENOMIC DNA]</scope>
    <source>
        <strain evidence="7">C</strain>
    </source>
</reference>
<evidence type="ECO:0000313" key="8">
    <source>
        <dbReference type="Proteomes" id="UP000607397"/>
    </source>
</evidence>
<name>A0A8K2A7U8_9CYAN</name>
<comment type="caution">
    <text evidence="7">The sequence shown here is derived from an EMBL/GenBank/DDBJ whole genome shotgun (WGS) entry which is preliminary data.</text>
</comment>
<dbReference type="PROSITE" id="PS50885">
    <property type="entry name" value="HAMP"/>
    <property type="match status" value="1"/>
</dbReference>
<dbReference type="Gene3D" id="6.10.340.10">
    <property type="match status" value="1"/>
</dbReference>
<dbReference type="GO" id="GO:0016020">
    <property type="term" value="C:membrane"/>
    <property type="evidence" value="ECO:0007669"/>
    <property type="project" value="InterPro"/>
</dbReference>
<keyword evidence="4" id="KW-1133">Transmembrane helix</keyword>
<dbReference type="CDD" id="cd11386">
    <property type="entry name" value="MCP_signal"/>
    <property type="match status" value="1"/>
</dbReference>
<evidence type="ECO:0000256" key="1">
    <source>
        <dbReference type="ARBA" id="ARBA00023224"/>
    </source>
</evidence>
<dbReference type="EMBL" id="WVIC01000013">
    <property type="protein sequence ID" value="NCJ06460.1"/>
    <property type="molecule type" value="Genomic_DNA"/>
</dbReference>
<dbReference type="InterPro" id="IPR004089">
    <property type="entry name" value="MCPsignal_dom"/>
</dbReference>
<evidence type="ECO:0000259" key="5">
    <source>
        <dbReference type="PROSITE" id="PS50111"/>
    </source>
</evidence>
<dbReference type="RefSeq" id="WP_161824938.1">
    <property type="nucleotide sequence ID" value="NZ_WVIC01000013.1"/>
</dbReference>
<dbReference type="AlphaFoldDB" id="A0A8K2A7U8"/>
<dbReference type="InterPro" id="IPR003660">
    <property type="entry name" value="HAMP_dom"/>
</dbReference>
<organism evidence="7 8">
    <name type="scientific">Petrachloros mirabilis ULC683</name>
    <dbReference type="NCBI Taxonomy" id="2781853"/>
    <lineage>
        <taxon>Bacteria</taxon>
        <taxon>Bacillati</taxon>
        <taxon>Cyanobacteriota</taxon>
        <taxon>Cyanophyceae</taxon>
        <taxon>Synechococcales</taxon>
        <taxon>Petrachlorosaceae</taxon>
        <taxon>Petrachloros</taxon>
        <taxon>Petrachloros mirabilis</taxon>
    </lineage>
</organism>
<dbReference type="GO" id="GO:0007165">
    <property type="term" value="P:signal transduction"/>
    <property type="evidence" value="ECO:0007669"/>
    <property type="project" value="UniProtKB-KW"/>
</dbReference>
<dbReference type="FunFam" id="1.10.287.950:FF:000001">
    <property type="entry name" value="Methyl-accepting chemotaxis sensory transducer"/>
    <property type="match status" value="1"/>
</dbReference>
<evidence type="ECO:0000313" key="7">
    <source>
        <dbReference type="EMBL" id="NCJ06460.1"/>
    </source>
</evidence>
<dbReference type="Pfam" id="PF00672">
    <property type="entry name" value="HAMP"/>
    <property type="match status" value="1"/>
</dbReference>
<dbReference type="PANTHER" id="PTHR32089:SF114">
    <property type="entry name" value="METHYL-ACCEPTING CHEMOTAXIS PROTEIN MCPB"/>
    <property type="match status" value="1"/>
</dbReference>
<evidence type="ECO:0000256" key="4">
    <source>
        <dbReference type="SAM" id="Phobius"/>
    </source>
</evidence>
<comment type="similarity">
    <text evidence="2">Belongs to the methyl-accepting chemotaxis (MCP) protein family.</text>
</comment>
<evidence type="ECO:0000259" key="6">
    <source>
        <dbReference type="PROSITE" id="PS50885"/>
    </source>
</evidence>
<keyword evidence="4" id="KW-0812">Transmembrane</keyword>
<evidence type="ECO:0000256" key="2">
    <source>
        <dbReference type="ARBA" id="ARBA00029447"/>
    </source>
</evidence>
<keyword evidence="4" id="KW-0472">Membrane</keyword>
<dbReference type="SMART" id="SM00283">
    <property type="entry name" value="MA"/>
    <property type="match status" value="1"/>
</dbReference>
<sequence length="557" mass="59294">MTLFKDEHMPSDHAEQTPTEWVTLEPAQATVTELAQAGEDHSPDALTQVTPSLTGQQFKGLRAKVTVAAIALSTIPLAITGGITWSAVQSAIPAPETAPETAAVQQPGAATTNRLLLILMANLVVTAAAVGWIAWLLSERATQPLTKATQAIQAIRQGDLDTRLSVTPEDELGHLATQINEMAEHLQNQAQEQALALQKEREVHAEVMAQQAAAAERDHQQNLALQQELLQLLSEVEGATSGNLMVRAEIGEGQIGIVADFFNSIIESMRDIVTQVKAVTVEVNSALGQDEAAIGDLAKESSKQAKKIQRMLTFVEQMAQSIAAVASNAHEAAEVARNASSTAETGGEAMDRVVQSIVQLRETVAETAKKVKQLGESSQQISKAVSLINQIALQTNLLAINASIEAARAGEEGRGFAVVAEEVGALAAQSATATKEIEKIVELIQRSTSEVVDAMERGTTQVVEGSGRVEEAKHSLEQIISVSHDIDQLVQSISTATVSQAKTSDLVKALMQDIVKTSEESSKFSNRVVTSIHETAGLAQQLKTSVDVFKVSEAVEV</sequence>
<dbReference type="PROSITE" id="PS50111">
    <property type="entry name" value="CHEMOTAXIS_TRANSDUC_2"/>
    <property type="match status" value="1"/>
</dbReference>
<dbReference type="CDD" id="cd06225">
    <property type="entry name" value="HAMP"/>
    <property type="match status" value="1"/>
</dbReference>
<dbReference type="SUPFAM" id="SSF58104">
    <property type="entry name" value="Methyl-accepting chemotaxis protein (MCP) signaling domain"/>
    <property type="match status" value="1"/>
</dbReference>
<dbReference type="Pfam" id="PF00015">
    <property type="entry name" value="MCPsignal"/>
    <property type="match status" value="1"/>
</dbReference>
<keyword evidence="8" id="KW-1185">Reference proteome</keyword>
<gene>
    <name evidence="7" type="ORF">GS597_08035</name>
</gene>
<dbReference type="GO" id="GO:0006935">
    <property type="term" value="P:chemotaxis"/>
    <property type="evidence" value="ECO:0007669"/>
    <property type="project" value="UniProtKB-ARBA"/>
</dbReference>
<feature type="domain" description="Methyl-accepting transducer" evidence="5">
    <location>
        <begin position="279"/>
        <end position="515"/>
    </location>
</feature>
<protein>
    <submittedName>
        <fullName evidence="7">HAMP domain-containing protein</fullName>
    </submittedName>
</protein>
<keyword evidence="1 3" id="KW-0807">Transducer</keyword>
<proteinExistence type="inferred from homology"/>
<evidence type="ECO:0000256" key="3">
    <source>
        <dbReference type="PROSITE-ProRule" id="PRU00284"/>
    </source>
</evidence>
<dbReference type="PANTHER" id="PTHR32089">
    <property type="entry name" value="METHYL-ACCEPTING CHEMOTAXIS PROTEIN MCPB"/>
    <property type="match status" value="1"/>
</dbReference>
<dbReference type="Proteomes" id="UP000607397">
    <property type="component" value="Unassembled WGS sequence"/>
</dbReference>
<dbReference type="SMART" id="SM00304">
    <property type="entry name" value="HAMP"/>
    <property type="match status" value="2"/>
</dbReference>
<dbReference type="Gene3D" id="1.10.287.950">
    <property type="entry name" value="Methyl-accepting chemotaxis protein"/>
    <property type="match status" value="1"/>
</dbReference>
<dbReference type="SUPFAM" id="SSF158472">
    <property type="entry name" value="HAMP domain-like"/>
    <property type="match status" value="1"/>
</dbReference>
<feature type="transmembrane region" description="Helical" evidence="4">
    <location>
        <begin position="115"/>
        <end position="137"/>
    </location>
</feature>
<feature type="domain" description="HAMP" evidence="6">
    <location>
        <begin position="139"/>
        <end position="191"/>
    </location>
</feature>
<accession>A0A8K2A7U8</accession>